<sequence>MENHETFITYINRNHSIDFWSDIGIDHAITLAKQLSKSDWDFICKTWKSETNLVQSRIAELISEISFWNDELFNMLLEMLRSDNREVSEASLDTLNSIVQTSPNKLDYKKIDKALQNIKERDIIFNTILRSLKKNTQ</sequence>
<keyword evidence="2" id="KW-1185">Reference proteome</keyword>
<dbReference type="RefSeq" id="WP_237379106.1">
    <property type="nucleotide sequence ID" value="NZ_CP071793.1"/>
</dbReference>
<name>A0A8A4TJV0_SULCO</name>
<dbReference type="SUPFAM" id="SSF48371">
    <property type="entry name" value="ARM repeat"/>
    <property type="match status" value="1"/>
</dbReference>
<dbReference type="Gene3D" id="1.25.10.10">
    <property type="entry name" value="Leucine-rich Repeat Variant"/>
    <property type="match status" value="1"/>
</dbReference>
<dbReference type="EMBL" id="CP071793">
    <property type="protein sequence ID" value="QTD49474.1"/>
    <property type="molecule type" value="Genomic_DNA"/>
</dbReference>
<dbReference type="AlphaFoldDB" id="A0A8A4TJV0"/>
<protein>
    <submittedName>
        <fullName evidence="1">Uncharacterized protein</fullName>
    </submittedName>
</protein>
<dbReference type="InterPro" id="IPR016024">
    <property type="entry name" value="ARM-type_fold"/>
</dbReference>
<organism evidence="1 2">
    <name type="scientific">Sulfidibacter corallicola</name>
    <dbReference type="NCBI Taxonomy" id="2818388"/>
    <lineage>
        <taxon>Bacteria</taxon>
        <taxon>Pseudomonadati</taxon>
        <taxon>Acidobacteriota</taxon>
        <taxon>Holophagae</taxon>
        <taxon>Acanthopleuribacterales</taxon>
        <taxon>Acanthopleuribacteraceae</taxon>
        <taxon>Sulfidibacter</taxon>
    </lineage>
</organism>
<dbReference type="Proteomes" id="UP000663929">
    <property type="component" value="Chromosome"/>
</dbReference>
<reference evidence="1" key="1">
    <citation type="submission" date="2021-03" db="EMBL/GenBank/DDBJ databases">
        <title>Acanthopleuribacteraceae sp. M133.</title>
        <authorList>
            <person name="Wang G."/>
        </authorList>
    </citation>
    <scope>NUCLEOTIDE SEQUENCE</scope>
    <source>
        <strain evidence="1">M133</strain>
    </source>
</reference>
<evidence type="ECO:0000313" key="2">
    <source>
        <dbReference type="Proteomes" id="UP000663929"/>
    </source>
</evidence>
<dbReference type="InterPro" id="IPR011989">
    <property type="entry name" value="ARM-like"/>
</dbReference>
<evidence type="ECO:0000313" key="1">
    <source>
        <dbReference type="EMBL" id="QTD49474.1"/>
    </source>
</evidence>
<accession>A0A8A4TJV0</accession>
<proteinExistence type="predicted"/>
<gene>
    <name evidence="1" type="ORF">J3U87_28140</name>
</gene>
<dbReference type="KEGG" id="scor:J3U87_28140"/>